<evidence type="ECO:0000256" key="2">
    <source>
        <dbReference type="PROSITE-ProRule" id="PRU10007"/>
    </source>
</evidence>
<sequence length="508" mass="53751">MTVVDLGLPPEARNADGSWRLFVDGAWIDCADGSRFEVHDPADGSLVATVTSGGAADVDAAVTAAWQSFEAGRWRSKSPQSRASALLRLAQQIARRSDELAAIETRCNGMPLRDAKAMVKRCVSSLEYASGFAQRAYGQSVPVANRYLDVTLREPIGVCALIVPWNGPLLSALWKLGPAIVLGNSVVLKPSELTPLTALVLAECCQEAGIPPGVVNMIAGGPATGAELVAHPLVNKIAFTGSTATGKAIMKVASEHVKRVTLELGGKAPNIFFEDGDVSDAVLGALSGLMRNTGQTCIAGARMLVQASMYDEFVERLTAAVDQLRVGPPTAESSQLGPIVSAKQLARVQSYVELAREEGAEVHGGGLLDGDGLAGGYYMRPGLITGAGNDLRVNQEEIFGPVGAVLPFSDEEEAVAIANATPYGLAAGVWTRDVKRALRVTRAVRAGTVWVNTYGWNFVEAPMGGFKESGLGRENGSAVIDAYTETKNVVIELDEDDSLDIYRLRDVR</sequence>
<keyword evidence="1 3" id="KW-0560">Oxidoreductase</keyword>
<evidence type="ECO:0000313" key="5">
    <source>
        <dbReference type="EMBL" id="GAA1505914.1"/>
    </source>
</evidence>
<dbReference type="RefSeq" id="WP_141005184.1">
    <property type="nucleotide sequence ID" value="NZ_BAAAOR010000007.1"/>
</dbReference>
<dbReference type="EMBL" id="BAAAOR010000007">
    <property type="protein sequence ID" value="GAA1505914.1"/>
    <property type="molecule type" value="Genomic_DNA"/>
</dbReference>
<evidence type="ECO:0000256" key="3">
    <source>
        <dbReference type="RuleBase" id="RU003345"/>
    </source>
</evidence>
<evidence type="ECO:0000313" key="6">
    <source>
        <dbReference type="Proteomes" id="UP001500842"/>
    </source>
</evidence>
<dbReference type="Pfam" id="PF00171">
    <property type="entry name" value="Aldedh"/>
    <property type="match status" value="1"/>
</dbReference>
<reference evidence="5 6" key="1">
    <citation type="journal article" date="2019" name="Int. J. Syst. Evol. Microbiol.">
        <title>The Global Catalogue of Microorganisms (GCM) 10K type strain sequencing project: providing services to taxonomists for standard genome sequencing and annotation.</title>
        <authorList>
            <consortium name="The Broad Institute Genomics Platform"/>
            <consortium name="The Broad Institute Genome Sequencing Center for Infectious Disease"/>
            <person name="Wu L."/>
            <person name="Ma J."/>
        </authorList>
    </citation>
    <scope>NUCLEOTIDE SEQUENCE [LARGE SCALE GENOMIC DNA]</scope>
    <source>
        <strain evidence="5 6">JCM 14942</strain>
    </source>
</reference>
<gene>
    <name evidence="5" type="ORF">GCM10009788_07030</name>
</gene>
<accession>A0ABN1ZWN5</accession>
<organism evidence="5 6">
    <name type="scientific">Nocardioides humi</name>
    <dbReference type="NCBI Taxonomy" id="449461"/>
    <lineage>
        <taxon>Bacteria</taxon>
        <taxon>Bacillati</taxon>
        <taxon>Actinomycetota</taxon>
        <taxon>Actinomycetes</taxon>
        <taxon>Propionibacteriales</taxon>
        <taxon>Nocardioidaceae</taxon>
        <taxon>Nocardioides</taxon>
    </lineage>
</organism>
<dbReference type="PROSITE" id="PS00687">
    <property type="entry name" value="ALDEHYDE_DEHYDR_GLU"/>
    <property type="match status" value="1"/>
</dbReference>
<evidence type="ECO:0000259" key="4">
    <source>
        <dbReference type="Pfam" id="PF00171"/>
    </source>
</evidence>
<feature type="active site" evidence="2">
    <location>
        <position position="263"/>
    </location>
</feature>
<dbReference type="SUPFAM" id="SSF53720">
    <property type="entry name" value="ALDH-like"/>
    <property type="match status" value="1"/>
</dbReference>
<proteinExistence type="inferred from homology"/>
<dbReference type="Proteomes" id="UP001500842">
    <property type="component" value="Unassembled WGS sequence"/>
</dbReference>
<dbReference type="InterPro" id="IPR016161">
    <property type="entry name" value="Ald_DH/histidinol_DH"/>
</dbReference>
<feature type="domain" description="Aldehyde dehydrogenase" evidence="4">
    <location>
        <begin position="27"/>
        <end position="489"/>
    </location>
</feature>
<evidence type="ECO:0000256" key="1">
    <source>
        <dbReference type="ARBA" id="ARBA00023002"/>
    </source>
</evidence>
<dbReference type="InterPro" id="IPR016162">
    <property type="entry name" value="Ald_DH_N"/>
</dbReference>
<dbReference type="PANTHER" id="PTHR11699">
    <property type="entry name" value="ALDEHYDE DEHYDROGENASE-RELATED"/>
    <property type="match status" value="1"/>
</dbReference>
<name>A0ABN1ZWN5_9ACTN</name>
<comment type="caution">
    <text evidence="5">The sequence shown here is derived from an EMBL/GenBank/DDBJ whole genome shotgun (WGS) entry which is preliminary data.</text>
</comment>
<dbReference type="InterPro" id="IPR029510">
    <property type="entry name" value="Ald_DH_CS_GLU"/>
</dbReference>
<protein>
    <submittedName>
        <fullName evidence="5">Aldehyde dehydrogenase family protein</fullName>
    </submittedName>
</protein>
<dbReference type="InterPro" id="IPR016163">
    <property type="entry name" value="Ald_DH_C"/>
</dbReference>
<dbReference type="Gene3D" id="3.40.605.10">
    <property type="entry name" value="Aldehyde Dehydrogenase, Chain A, domain 1"/>
    <property type="match status" value="1"/>
</dbReference>
<dbReference type="Gene3D" id="3.40.309.10">
    <property type="entry name" value="Aldehyde Dehydrogenase, Chain A, domain 2"/>
    <property type="match status" value="1"/>
</dbReference>
<comment type="similarity">
    <text evidence="3">Belongs to the aldehyde dehydrogenase family.</text>
</comment>
<keyword evidence="6" id="KW-1185">Reference proteome</keyword>
<dbReference type="InterPro" id="IPR015590">
    <property type="entry name" value="Aldehyde_DH_dom"/>
</dbReference>